<feature type="transmembrane region" description="Helical" evidence="1">
    <location>
        <begin position="173"/>
        <end position="193"/>
    </location>
</feature>
<gene>
    <name evidence="3" type="ORF">J2Z75_004015</name>
</gene>
<organism evidence="3 4">
    <name type="scientific">Rhizobium herbae</name>
    <dbReference type="NCBI Taxonomy" id="508661"/>
    <lineage>
        <taxon>Bacteria</taxon>
        <taxon>Pseudomonadati</taxon>
        <taxon>Pseudomonadota</taxon>
        <taxon>Alphaproteobacteria</taxon>
        <taxon>Hyphomicrobiales</taxon>
        <taxon>Rhizobiaceae</taxon>
        <taxon>Rhizobium/Agrobacterium group</taxon>
        <taxon>Rhizobium</taxon>
    </lineage>
</organism>
<dbReference type="EMBL" id="JAGGJV010000007">
    <property type="protein sequence ID" value="MBP1860494.1"/>
    <property type="molecule type" value="Genomic_DNA"/>
</dbReference>
<keyword evidence="1" id="KW-0812">Transmembrane</keyword>
<evidence type="ECO:0000259" key="2">
    <source>
        <dbReference type="Pfam" id="PF13386"/>
    </source>
</evidence>
<name>A0ABS4ERC4_9HYPH</name>
<keyword evidence="4" id="KW-1185">Reference proteome</keyword>
<comment type="caution">
    <text evidence="3">The sequence shown here is derived from an EMBL/GenBank/DDBJ whole genome shotgun (WGS) entry which is preliminary data.</text>
</comment>
<feature type="domain" description="Urease accessory protein UreH-like transmembrane" evidence="2">
    <location>
        <begin position="15"/>
        <end position="223"/>
    </location>
</feature>
<dbReference type="RefSeq" id="WP_209854490.1">
    <property type="nucleotide sequence ID" value="NZ_JAGGJV010000007.1"/>
</dbReference>
<keyword evidence="1" id="KW-0472">Membrane</keyword>
<feature type="transmembrane region" description="Helical" evidence="1">
    <location>
        <begin position="62"/>
        <end position="83"/>
    </location>
</feature>
<evidence type="ECO:0000313" key="3">
    <source>
        <dbReference type="EMBL" id="MBP1860494.1"/>
    </source>
</evidence>
<dbReference type="PANTHER" id="PTHR42208">
    <property type="entry name" value="HEAVY METAL TRANSPORTER-RELATED"/>
    <property type="match status" value="1"/>
</dbReference>
<proteinExistence type="predicted"/>
<keyword evidence="1" id="KW-1133">Transmembrane helix</keyword>
<feature type="transmembrane region" description="Helical" evidence="1">
    <location>
        <begin position="137"/>
        <end position="161"/>
    </location>
</feature>
<feature type="transmembrane region" description="Helical" evidence="1">
    <location>
        <begin position="213"/>
        <end position="238"/>
    </location>
</feature>
<dbReference type="Pfam" id="PF13386">
    <property type="entry name" value="DsbD_2"/>
    <property type="match status" value="1"/>
</dbReference>
<evidence type="ECO:0000256" key="1">
    <source>
        <dbReference type="SAM" id="Phobius"/>
    </source>
</evidence>
<dbReference type="InterPro" id="IPR039447">
    <property type="entry name" value="UreH-like_TM_dom"/>
</dbReference>
<feature type="transmembrane region" description="Helical" evidence="1">
    <location>
        <begin position="95"/>
        <end position="117"/>
    </location>
</feature>
<dbReference type="Proteomes" id="UP000823786">
    <property type="component" value="Unassembled WGS sequence"/>
</dbReference>
<sequence length="240" mass="23615">MMSDPAMLVGVIAAGLLMGLAGSLHCAGQCGGIASSLLIATGRGSSGRERAKALLATQLGRAITYTIAGGVVGATGGALGSLLDLAGIQPVLRVLGGAMLVWVGLGLIGALPGPQLLDRPLMAASTMILRRSHASAFRAPSALFLGMAWGAAPCAMVYNALMTAMLTGTPATGALFMMSFGLATVPPVALTALGTAQIAAMGSILPRAAIRKITGLAIALLGLASLALPAASLAALCITG</sequence>
<dbReference type="PANTHER" id="PTHR42208:SF1">
    <property type="entry name" value="HEAVY METAL TRANSPORTER"/>
    <property type="match status" value="1"/>
</dbReference>
<reference evidence="3 4" key="1">
    <citation type="submission" date="2021-03" db="EMBL/GenBank/DDBJ databases">
        <title>Genomic Encyclopedia of Type Strains, Phase IV (KMG-IV): sequencing the most valuable type-strain genomes for metagenomic binning, comparative biology and taxonomic classification.</title>
        <authorList>
            <person name="Goeker M."/>
        </authorList>
    </citation>
    <scope>NUCLEOTIDE SEQUENCE [LARGE SCALE GENOMIC DNA]</scope>
    <source>
        <strain evidence="3 4">DSM 26427</strain>
    </source>
</reference>
<protein>
    <submittedName>
        <fullName evidence="3">Sulfite exporter TauE/SafE</fullName>
    </submittedName>
</protein>
<evidence type="ECO:0000313" key="4">
    <source>
        <dbReference type="Proteomes" id="UP000823786"/>
    </source>
</evidence>
<accession>A0ABS4ERC4</accession>